<dbReference type="AlphaFoldDB" id="A0A075TL40"/>
<keyword evidence="1" id="KW-0175">Coiled coil</keyword>
<evidence type="ECO:0000313" key="3">
    <source>
        <dbReference type="EMBL" id="AIG59283.1"/>
    </source>
</evidence>
<dbReference type="EMBL" id="KJ868090">
    <property type="protein sequence ID" value="AIG59283.1"/>
    <property type="molecule type" value="Genomic_DNA"/>
</dbReference>
<sequence>MFKLSFTLGGKGVFIMRKVTVKLDRITVSGVLPNWSLQDIHDETGLIPRDGAMFLEREDKDGNTENMAFMAESPFQREHWRLDFNPANLTADETAVLGRVINNMEQAHFTRLDIAFDVFNDDLAMKYRVYRFNTREDVIETIKGRNKSVETMYWGARKSDQQIRLYNKLVEQKNKQKPIPAGVESWARLELQLRGKKPAEWLNSATEMLNQFKLANLQMISAKDRAILYALTHDIIEWQEISVATRSKYRKMIKQSDGFETELADEMKQVLADNLDELQAELNGYLADFDIQK</sequence>
<feature type="coiled-coil region" evidence="1">
    <location>
        <begin position="261"/>
        <end position="288"/>
    </location>
</feature>
<geneLocation type="plasmid" evidence="3">
    <name>pF03-3</name>
</geneLocation>
<evidence type="ECO:0000256" key="1">
    <source>
        <dbReference type="SAM" id="Coils"/>
    </source>
</evidence>
<proteinExistence type="predicted"/>
<name>A0A075TL40_LACPE</name>
<evidence type="ECO:0000259" key="2">
    <source>
        <dbReference type="Pfam" id="PF02486"/>
    </source>
</evidence>
<accession>A0A075TL40</accession>
<dbReference type="InterPro" id="IPR003491">
    <property type="entry name" value="REP-like_C"/>
</dbReference>
<keyword evidence="3" id="KW-0614">Plasmid</keyword>
<dbReference type="RefSeq" id="WP_231120238.1">
    <property type="nucleotide sequence ID" value="NZ_KJ868090.1"/>
</dbReference>
<feature type="domain" description="Replication initiation protein-like C-terminal" evidence="2">
    <location>
        <begin position="108"/>
        <end position="204"/>
    </location>
</feature>
<organism evidence="3">
    <name type="scientific">Lactiplantibacillus pentosus</name>
    <name type="common">Lactobacillus pentosus</name>
    <dbReference type="NCBI Taxonomy" id="1589"/>
    <lineage>
        <taxon>Bacteria</taxon>
        <taxon>Bacillati</taxon>
        <taxon>Bacillota</taxon>
        <taxon>Bacilli</taxon>
        <taxon>Lactobacillales</taxon>
        <taxon>Lactobacillaceae</taxon>
        <taxon>Lactiplantibacillus</taxon>
    </lineage>
</organism>
<dbReference type="Pfam" id="PF02486">
    <property type="entry name" value="Rep_trans"/>
    <property type="match status" value="1"/>
</dbReference>
<protein>
    <submittedName>
        <fullName evidence="3">Replication initiation protein</fullName>
    </submittedName>
</protein>
<reference evidence="3" key="1">
    <citation type="submission" date="2014-05" db="EMBL/GenBank/DDBJ databases">
        <authorList>
            <person name="Kung L.S."/>
            <person name="Lin J.S."/>
        </authorList>
    </citation>
    <scope>NUCLEOTIDE SEQUENCE</scope>
    <source>
        <strain evidence="3">F03</strain>
        <plasmid evidence="3">pF03-3</plasmid>
    </source>
</reference>